<dbReference type="InterPro" id="IPR008278">
    <property type="entry name" value="4-PPantetheinyl_Trfase_dom"/>
</dbReference>
<keyword evidence="2 4" id="KW-0808">Transferase</keyword>
<dbReference type="PANTHER" id="PTHR12215">
    <property type="entry name" value="PHOSPHOPANTETHEINE TRANSFERASE"/>
    <property type="match status" value="1"/>
</dbReference>
<accession>A0A080M289</accession>
<comment type="similarity">
    <text evidence="1">Belongs to the P-Pant transferase superfamily. Gsp/Sfp/HetI/AcpT family.</text>
</comment>
<evidence type="ECO:0000313" key="4">
    <source>
        <dbReference type="EMBL" id="KFB71269.1"/>
    </source>
</evidence>
<dbReference type="Gene3D" id="3.90.470.20">
    <property type="entry name" value="4'-phosphopantetheinyl transferase domain"/>
    <property type="match status" value="2"/>
</dbReference>
<dbReference type="EC" id="2.7.8.-" evidence="4"/>
<comment type="caution">
    <text evidence="4">The sequence shown here is derived from an EMBL/GenBank/DDBJ whole genome shotgun (WGS) entry which is preliminary data.</text>
</comment>
<evidence type="ECO:0000313" key="5">
    <source>
        <dbReference type="Proteomes" id="UP000020077"/>
    </source>
</evidence>
<dbReference type="Proteomes" id="UP000020077">
    <property type="component" value="Unassembled WGS sequence"/>
</dbReference>
<sequence length="262" mass="28692">MPTSPPETLAPITLANIAELLDKAPAPLLSGDDLHLWLLPLPIEHEALRQTIEKLPAAAERASAARRVFAADRLRQIQSRGLLRHLLGYYLARDPQGLDFITNDYGKPALSTAGGLQFNLSHCRDRVLIGLTRRLPIGVDLERIRPLPNRYALATHCCSADELNWLAGRSASDQDRDFFRIWTAKEAVLKTLGTGLARPPEQVTISLPNTDSGFARVTGAGSPWTLFSTCPDADHAIAAGIRAVISRGQIRCFHVAGERLDQ</sequence>
<dbReference type="GO" id="GO:0000287">
    <property type="term" value="F:magnesium ion binding"/>
    <property type="evidence" value="ECO:0007669"/>
    <property type="project" value="InterPro"/>
</dbReference>
<dbReference type="InterPro" id="IPR037143">
    <property type="entry name" value="4-PPantetheinyl_Trfase_dom_sf"/>
</dbReference>
<gene>
    <name evidence="4" type="primary">psf-1</name>
    <name evidence="4" type="ORF">AW09_003597</name>
</gene>
<evidence type="ECO:0000256" key="2">
    <source>
        <dbReference type="ARBA" id="ARBA00022679"/>
    </source>
</evidence>
<dbReference type="AlphaFoldDB" id="A0A080M289"/>
<dbReference type="EMBL" id="JDVG02000568">
    <property type="protein sequence ID" value="KFB71269.1"/>
    <property type="molecule type" value="Genomic_DNA"/>
</dbReference>
<dbReference type="Pfam" id="PF01648">
    <property type="entry name" value="ACPS"/>
    <property type="match status" value="1"/>
</dbReference>
<dbReference type="GO" id="GO:0005829">
    <property type="term" value="C:cytosol"/>
    <property type="evidence" value="ECO:0007669"/>
    <property type="project" value="TreeGrafter"/>
</dbReference>
<organism evidence="4 5">
    <name type="scientific">Candidatus Accumulibacter phosphatis</name>
    <dbReference type="NCBI Taxonomy" id="327160"/>
    <lineage>
        <taxon>Bacteria</taxon>
        <taxon>Pseudomonadati</taxon>
        <taxon>Pseudomonadota</taxon>
        <taxon>Betaproteobacteria</taxon>
        <taxon>Candidatus Accumulibacter</taxon>
    </lineage>
</organism>
<reference evidence="4 5" key="1">
    <citation type="submission" date="2014-02" db="EMBL/GenBank/DDBJ databases">
        <title>Expanding our view of genomic diversity in Candidatus Accumulibacter clades.</title>
        <authorList>
            <person name="Skennerton C.T."/>
            <person name="Barr J.J."/>
            <person name="Slater F.R."/>
            <person name="Bond P.L."/>
            <person name="Tyson G.W."/>
        </authorList>
    </citation>
    <scope>NUCLEOTIDE SEQUENCE [LARGE SCALE GENOMIC DNA]</scope>
    <source>
        <strain evidence="5">BA-91</strain>
    </source>
</reference>
<evidence type="ECO:0000256" key="1">
    <source>
        <dbReference type="ARBA" id="ARBA00010990"/>
    </source>
</evidence>
<proteinExistence type="inferred from homology"/>
<dbReference type="GO" id="GO:0008897">
    <property type="term" value="F:holo-[acyl-carrier-protein] synthase activity"/>
    <property type="evidence" value="ECO:0007669"/>
    <property type="project" value="InterPro"/>
</dbReference>
<dbReference type="GO" id="GO:0019878">
    <property type="term" value="P:lysine biosynthetic process via aminoadipic acid"/>
    <property type="evidence" value="ECO:0007669"/>
    <property type="project" value="TreeGrafter"/>
</dbReference>
<dbReference type="InterPro" id="IPR050559">
    <property type="entry name" value="P-Pant_transferase_sf"/>
</dbReference>
<evidence type="ECO:0000259" key="3">
    <source>
        <dbReference type="Pfam" id="PF01648"/>
    </source>
</evidence>
<name>A0A080M289_9PROT</name>
<dbReference type="SUPFAM" id="SSF56214">
    <property type="entry name" value="4'-phosphopantetheinyl transferase"/>
    <property type="match status" value="2"/>
</dbReference>
<feature type="domain" description="4'-phosphopantetheinyl transferase" evidence="3">
    <location>
        <begin position="136"/>
        <end position="238"/>
    </location>
</feature>
<protein>
    <submittedName>
        <fullName evidence="4">4'-phosphopantetheinyl transferase psf-1</fullName>
        <ecNumber evidence="4">2.7.8.-</ecNumber>
    </submittedName>
</protein>
<dbReference type="PANTHER" id="PTHR12215:SF10">
    <property type="entry name" value="L-AMINOADIPATE-SEMIALDEHYDE DEHYDROGENASE-PHOSPHOPANTETHEINYL TRANSFERASE"/>
    <property type="match status" value="1"/>
</dbReference>